<feature type="compositionally biased region" description="Basic and acidic residues" evidence="1">
    <location>
        <begin position="30"/>
        <end position="45"/>
    </location>
</feature>
<sequence>MAGYVESLVSTLVSNSKVKASVPVPDARVEKENTNGSLNEKHALEPENSGACDNRTQENVDQLDLDKAIRYRELNSLTISDAGKRINSKTVMDTFQLISTAPLKRVDDVNSREEAKRLKSRKDSIMNYRPDLRRL</sequence>
<proteinExistence type="predicted"/>
<feature type="region of interest" description="Disordered" evidence="1">
    <location>
        <begin position="30"/>
        <end position="55"/>
    </location>
</feature>
<organism evidence="2 3">
    <name type="scientific">Forsythia ovata</name>
    <dbReference type="NCBI Taxonomy" id="205694"/>
    <lineage>
        <taxon>Eukaryota</taxon>
        <taxon>Viridiplantae</taxon>
        <taxon>Streptophyta</taxon>
        <taxon>Embryophyta</taxon>
        <taxon>Tracheophyta</taxon>
        <taxon>Spermatophyta</taxon>
        <taxon>Magnoliopsida</taxon>
        <taxon>eudicotyledons</taxon>
        <taxon>Gunneridae</taxon>
        <taxon>Pentapetalae</taxon>
        <taxon>asterids</taxon>
        <taxon>lamiids</taxon>
        <taxon>Lamiales</taxon>
        <taxon>Oleaceae</taxon>
        <taxon>Forsythieae</taxon>
        <taxon>Forsythia</taxon>
    </lineage>
</organism>
<evidence type="ECO:0000313" key="2">
    <source>
        <dbReference type="EMBL" id="KAL2457112.1"/>
    </source>
</evidence>
<dbReference type="Proteomes" id="UP001604277">
    <property type="component" value="Unassembled WGS sequence"/>
</dbReference>
<protein>
    <submittedName>
        <fullName evidence="2">Uncharacterized protein</fullName>
    </submittedName>
</protein>
<accession>A0ABD1NZT3</accession>
<evidence type="ECO:0000256" key="1">
    <source>
        <dbReference type="SAM" id="MobiDB-lite"/>
    </source>
</evidence>
<reference evidence="3" key="1">
    <citation type="submission" date="2024-07" db="EMBL/GenBank/DDBJ databases">
        <title>Two chromosome-level genome assemblies of Korean endemic species Abeliophyllum distichum and Forsythia ovata (Oleaceae).</title>
        <authorList>
            <person name="Jang H."/>
        </authorList>
    </citation>
    <scope>NUCLEOTIDE SEQUENCE [LARGE SCALE GENOMIC DNA]</scope>
</reference>
<comment type="caution">
    <text evidence="2">The sequence shown here is derived from an EMBL/GenBank/DDBJ whole genome shotgun (WGS) entry which is preliminary data.</text>
</comment>
<keyword evidence="3" id="KW-1185">Reference proteome</keyword>
<dbReference type="EMBL" id="JBFOLJ010000045">
    <property type="protein sequence ID" value="KAL2457112.1"/>
    <property type="molecule type" value="Genomic_DNA"/>
</dbReference>
<evidence type="ECO:0000313" key="3">
    <source>
        <dbReference type="Proteomes" id="UP001604277"/>
    </source>
</evidence>
<name>A0ABD1NZT3_9LAMI</name>
<dbReference type="AlphaFoldDB" id="A0ABD1NZT3"/>
<gene>
    <name evidence="2" type="ORF">Fot_56523</name>
</gene>